<dbReference type="Gene3D" id="3.30.930.10">
    <property type="entry name" value="Bira Bifunctional Protein, Domain 2"/>
    <property type="match status" value="1"/>
</dbReference>
<protein>
    <submittedName>
        <fullName evidence="2">Ligase</fullName>
    </submittedName>
</protein>
<dbReference type="PANTHER" id="PTHR43679:SF2">
    <property type="entry name" value="OCTANOYL-[GCVH]:PROTEIN N-OCTANOYLTRANSFERASE"/>
    <property type="match status" value="1"/>
</dbReference>
<dbReference type="Proteomes" id="UP000032633">
    <property type="component" value="Chromosome"/>
</dbReference>
<dbReference type="STRING" id="1126833.VN24_12285"/>
<evidence type="ECO:0000313" key="3">
    <source>
        <dbReference type="Proteomes" id="UP000032633"/>
    </source>
</evidence>
<dbReference type="AlphaFoldDB" id="A0A0D5NJQ1"/>
<reference evidence="2 3" key="1">
    <citation type="journal article" date="2015" name="J. Biotechnol.">
        <title>Complete genome sequence of Paenibacillus beijingensis 7188(T) (=DSM 24997(T)), a novel rhizobacterium from jujube garden soil.</title>
        <authorList>
            <person name="Kwak Y."/>
            <person name="Shin J.H."/>
        </authorList>
    </citation>
    <scope>NUCLEOTIDE SEQUENCE [LARGE SCALE GENOMIC DNA]</scope>
    <source>
        <strain evidence="2 3">DSM 24997</strain>
    </source>
</reference>
<dbReference type="HOGENOM" id="CLU_067270_1_0_9"/>
<evidence type="ECO:0000259" key="1">
    <source>
        <dbReference type="PROSITE" id="PS51733"/>
    </source>
</evidence>
<accession>A0A0D5NJQ1</accession>
<dbReference type="InterPro" id="IPR004143">
    <property type="entry name" value="BPL_LPL_catalytic"/>
</dbReference>
<dbReference type="PANTHER" id="PTHR43679">
    <property type="entry name" value="OCTANOYLTRANSFERASE LIPM-RELATED"/>
    <property type="match status" value="1"/>
</dbReference>
<proteinExistence type="predicted"/>
<dbReference type="SUPFAM" id="SSF55681">
    <property type="entry name" value="Class II aaRS and biotin synthetases"/>
    <property type="match status" value="1"/>
</dbReference>
<dbReference type="GO" id="GO:0140096">
    <property type="term" value="F:catalytic activity, acting on a protein"/>
    <property type="evidence" value="ECO:0007669"/>
    <property type="project" value="UniProtKB-ARBA"/>
</dbReference>
<dbReference type="InterPro" id="IPR045864">
    <property type="entry name" value="aa-tRNA-synth_II/BPL/LPL"/>
</dbReference>
<dbReference type="GO" id="GO:0016740">
    <property type="term" value="F:transferase activity"/>
    <property type="evidence" value="ECO:0007669"/>
    <property type="project" value="UniProtKB-ARBA"/>
</dbReference>
<reference evidence="3" key="2">
    <citation type="submission" date="2015-03" db="EMBL/GenBank/DDBJ databases">
        <title>Genome sequence of Paenibacillus beijingensis strain DSM 24997T.</title>
        <authorList>
            <person name="Kwak Y."/>
            <person name="Shin J.-H."/>
        </authorList>
    </citation>
    <scope>NUCLEOTIDE SEQUENCE [LARGE SCALE GENOMIC DNA]</scope>
    <source>
        <strain evidence="3">DSM 24997</strain>
    </source>
</reference>
<dbReference type="PATRIC" id="fig|1126833.4.peg.2696"/>
<keyword evidence="2" id="KW-0436">Ligase</keyword>
<dbReference type="Pfam" id="PF21948">
    <property type="entry name" value="LplA-B_cat"/>
    <property type="match status" value="1"/>
</dbReference>
<feature type="domain" description="BPL/LPL catalytic" evidence="1">
    <location>
        <begin position="42"/>
        <end position="227"/>
    </location>
</feature>
<dbReference type="GO" id="GO:0009249">
    <property type="term" value="P:protein lipoylation"/>
    <property type="evidence" value="ECO:0007669"/>
    <property type="project" value="UniProtKB-ARBA"/>
</dbReference>
<sequence length="280" mass="30079">MIEATLARLDNMLILDRTNDLSEPDVLYPFALDELLCKRTGEGGPAICHLWRHPRAFVMGMRDSRLPGAASAARWLEAAGYAVAVRNSGGAAVPLDLGVVNLSLILPHAKPNASHFRDDFEHMYGLIAQALAGSGRTVDKGEVKGAFCPGDYDLSINAFKFCGIAQRRQLRAFAVQAFVIAGGSGKDRASLVREFYTRAAEGADPASYPQVTEDSTASLNELAGIGPDAPAVFAEAVKRTIRQRQTEQGMAAAAASLQLPAPDEVREMAKSMRERYSISG</sequence>
<dbReference type="EMBL" id="CP011058">
    <property type="protein sequence ID" value="AJY75212.1"/>
    <property type="molecule type" value="Genomic_DNA"/>
</dbReference>
<dbReference type="InterPro" id="IPR050664">
    <property type="entry name" value="Octanoyltrans_LipM/LipL"/>
</dbReference>
<dbReference type="KEGG" id="pbj:VN24_12285"/>
<dbReference type="PROSITE" id="PS51733">
    <property type="entry name" value="BPL_LPL_CATALYTIC"/>
    <property type="match status" value="1"/>
</dbReference>
<gene>
    <name evidence="2" type="ORF">VN24_12285</name>
</gene>
<organism evidence="2 3">
    <name type="scientific">Paenibacillus beijingensis</name>
    <dbReference type="NCBI Taxonomy" id="1126833"/>
    <lineage>
        <taxon>Bacteria</taxon>
        <taxon>Bacillati</taxon>
        <taxon>Bacillota</taxon>
        <taxon>Bacilli</taxon>
        <taxon>Bacillales</taxon>
        <taxon>Paenibacillaceae</taxon>
        <taxon>Paenibacillus</taxon>
    </lineage>
</organism>
<keyword evidence="3" id="KW-1185">Reference proteome</keyword>
<name>A0A0D5NJQ1_9BACL</name>
<evidence type="ECO:0000313" key="2">
    <source>
        <dbReference type="EMBL" id="AJY75212.1"/>
    </source>
</evidence>
<dbReference type="GO" id="GO:0016874">
    <property type="term" value="F:ligase activity"/>
    <property type="evidence" value="ECO:0007669"/>
    <property type="project" value="UniProtKB-KW"/>
</dbReference>